<organism evidence="2 3">
    <name type="scientific">Circinella minor</name>
    <dbReference type="NCBI Taxonomy" id="1195481"/>
    <lineage>
        <taxon>Eukaryota</taxon>
        <taxon>Fungi</taxon>
        <taxon>Fungi incertae sedis</taxon>
        <taxon>Mucoromycota</taxon>
        <taxon>Mucoromycotina</taxon>
        <taxon>Mucoromycetes</taxon>
        <taxon>Mucorales</taxon>
        <taxon>Lichtheimiaceae</taxon>
        <taxon>Circinella</taxon>
    </lineage>
</organism>
<feature type="compositionally biased region" description="Gly residues" evidence="1">
    <location>
        <begin position="118"/>
        <end position="129"/>
    </location>
</feature>
<comment type="caution">
    <text evidence="2">The sequence shown here is derived from an EMBL/GenBank/DDBJ whole genome shotgun (WGS) entry which is preliminary data.</text>
</comment>
<accession>A0A8H7RZN4</accession>
<dbReference type="AlphaFoldDB" id="A0A8H7RZN4"/>
<gene>
    <name evidence="2" type="ORF">INT45_002809</name>
</gene>
<feature type="compositionally biased region" description="Basic and acidic residues" evidence="1">
    <location>
        <begin position="219"/>
        <end position="228"/>
    </location>
</feature>
<feature type="compositionally biased region" description="Basic and acidic residues" evidence="1">
    <location>
        <begin position="237"/>
        <end position="267"/>
    </location>
</feature>
<proteinExistence type="predicted"/>
<name>A0A8H7RZN4_9FUNG</name>
<protein>
    <submittedName>
        <fullName evidence="2">Uncharacterized protein</fullName>
    </submittedName>
</protein>
<feature type="region of interest" description="Disordered" evidence="1">
    <location>
        <begin position="104"/>
        <end position="282"/>
    </location>
</feature>
<dbReference type="EMBL" id="JAEPRB010000148">
    <property type="protein sequence ID" value="KAG2220217.1"/>
    <property type="molecule type" value="Genomic_DNA"/>
</dbReference>
<feature type="compositionally biased region" description="Basic and acidic residues" evidence="1">
    <location>
        <begin position="201"/>
        <end position="210"/>
    </location>
</feature>
<keyword evidence="3" id="KW-1185">Reference proteome</keyword>
<sequence>MNEAVYERVRERVNEYNLSEQEIKAIDTARRQLNTHTSLGGFTGGLVAFFLGRRKRFNPIQTLAVAGGGFLIGSQVGLVSGSLAGVNTIKQLPDPQRLVNLVRDVQGNPTPRGPPVGPVGGSGGGGGYGQQQPSNNYHGDEFSMDDYNDYAKLESGFENDTSLPPPSLQQQQQHQQQTVSDSWASLQPEKPSLHLPQRQESAWDKIRAESAPDSAWTKLRMEAQKDPDALSQRKRVQARDEVAKTLQQRSEEDSIEDLPRTREEAENRGGSVRKNQWGDPIQ</sequence>
<dbReference type="Proteomes" id="UP000646827">
    <property type="component" value="Unassembled WGS sequence"/>
</dbReference>
<reference evidence="2 3" key="1">
    <citation type="submission" date="2020-12" db="EMBL/GenBank/DDBJ databases">
        <title>Metabolic potential, ecology and presence of endohyphal bacteria is reflected in genomic diversity of Mucoromycotina.</title>
        <authorList>
            <person name="Muszewska A."/>
            <person name="Okrasinska A."/>
            <person name="Steczkiewicz K."/>
            <person name="Drgas O."/>
            <person name="Orlowska M."/>
            <person name="Perlinska-Lenart U."/>
            <person name="Aleksandrzak-Piekarczyk T."/>
            <person name="Szatraj K."/>
            <person name="Zielenkiewicz U."/>
            <person name="Pilsyk S."/>
            <person name="Malc E."/>
            <person name="Mieczkowski P."/>
            <person name="Kruszewska J.S."/>
            <person name="Biernat P."/>
            <person name="Pawlowska J."/>
        </authorList>
    </citation>
    <scope>NUCLEOTIDE SEQUENCE [LARGE SCALE GENOMIC DNA]</scope>
    <source>
        <strain evidence="2 3">CBS 142.35</strain>
    </source>
</reference>
<evidence type="ECO:0000313" key="2">
    <source>
        <dbReference type="EMBL" id="KAG2220217.1"/>
    </source>
</evidence>
<dbReference type="OrthoDB" id="2438256at2759"/>
<evidence type="ECO:0000256" key="1">
    <source>
        <dbReference type="SAM" id="MobiDB-lite"/>
    </source>
</evidence>
<evidence type="ECO:0000313" key="3">
    <source>
        <dbReference type="Proteomes" id="UP000646827"/>
    </source>
</evidence>